<organism evidence="2 3">
    <name type="scientific">Musicola paradisiaca (strain Ech703)</name>
    <name type="common">Dickeya paradisiaca</name>
    <name type="synonym">Dickeya dadantii</name>
    <dbReference type="NCBI Taxonomy" id="579405"/>
    <lineage>
        <taxon>Bacteria</taxon>
        <taxon>Pseudomonadati</taxon>
        <taxon>Pseudomonadota</taxon>
        <taxon>Gammaproteobacteria</taxon>
        <taxon>Enterobacterales</taxon>
        <taxon>Pectobacteriaceae</taxon>
        <taxon>Musicola</taxon>
    </lineage>
</organism>
<gene>
    <name evidence="2" type="ordered locus">Dd703_0743</name>
</gene>
<keyword evidence="1" id="KW-1133">Transmembrane helix</keyword>
<accession>C6CA79</accession>
<reference evidence="2" key="1">
    <citation type="submission" date="2009-06" db="EMBL/GenBank/DDBJ databases">
        <title>Complete sequence of Dickeya dadantii Ech703.</title>
        <authorList>
            <consortium name="US DOE Joint Genome Institute"/>
            <person name="Lucas S."/>
            <person name="Copeland A."/>
            <person name="Lapidus A."/>
            <person name="Glavina del Rio T."/>
            <person name="Dalin E."/>
            <person name="Tice H."/>
            <person name="Bruce D."/>
            <person name="Goodwin L."/>
            <person name="Pitluck S."/>
            <person name="Chertkov O."/>
            <person name="Brettin T."/>
            <person name="Detter J.C."/>
            <person name="Han C."/>
            <person name="Larimer F."/>
            <person name="Land M."/>
            <person name="Hauser L."/>
            <person name="Kyrpides N."/>
            <person name="Mikhailova N."/>
            <person name="Balakrishnan V."/>
            <person name="Glasner J."/>
            <person name="Perna N.T."/>
        </authorList>
    </citation>
    <scope>NUCLEOTIDE SEQUENCE [LARGE SCALE GENOMIC DNA]</scope>
    <source>
        <strain evidence="2">Ech703</strain>
    </source>
</reference>
<dbReference type="eggNOG" id="ENOG50332RI">
    <property type="taxonomic scope" value="Bacteria"/>
</dbReference>
<protein>
    <submittedName>
        <fullName evidence="2">Phage shock protein G</fullName>
    </submittedName>
</protein>
<dbReference type="KEGG" id="dda:Dd703_0743"/>
<name>C6CA79_MUSP7</name>
<dbReference type="InterPro" id="IPR014318">
    <property type="entry name" value="Phageshock_PspG"/>
</dbReference>
<keyword evidence="1" id="KW-0812">Transmembrane</keyword>
<feature type="transmembrane region" description="Helical" evidence="1">
    <location>
        <begin position="7"/>
        <end position="30"/>
    </location>
</feature>
<sequence>MFEILFVIGFFVVLVITGISLLGVMVALAIATAAMLLGGFVALVFKLLPWLLLALAVAWIWRATQQPTDRYHR</sequence>
<proteinExistence type="predicted"/>
<feature type="transmembrane region" description="Helical" evidence="1">
    <location>
        <begin position="36"/>
        <end position="61"/>
    </location>
</feature>
<dbReference type="STRING" id="579405.Dd703_0743"/>
<evidence type="ECO:0000256" key="1">
    <source>
        <dbReference type="SAM" id="Phobius"/>
    </source>
</evidence>
<dbReference type="Proteomes" id="UP000002734">
    <property type="component" value="Chromosome"/>
</dbReference>
<dbReference type="HOGENOM" id="CLU_165376_0_0_6"/>
<dbReference type="Pfam" id="PF09583">
    <property type="entry name" value="Phageshock_PspG"/>
    <property type="match status" value="1"/>
</dbReference>
<dbReference type="RefSeq" id="WP_012764373.1">
    <property type="nucleotide sequence ID" value="NC_012880.1"/>
</dbReference>
<keyword evidence="1" id="KW-0472">Membrane</keyword>
<evidence type="ECO:0000313" key="2">
    <source>
        <dbReference type="EMBL" id="ACS84554.1"/>
    </source>
</evidence>
<dbReference type="EMBL" id="CP001654">
    <property type="protein sequence ID" value="ACS84554.1"/>
    <property type="molecule type" value="Genomic_DNA"/>
</dbReference>
<dbReference type="AlphaFoldDB" id="C6CA79"/>
<evidence type="ECO:0000313" key="3">
    <source>
        <dbReference type="Proteomes" id="UP000002734"/>
    </source>
</evidence>
<keyword evidence="3" id="KW-1185">Reference proteome</keyword>
<dbReference type="NCBIfam" id="TIGR02975">
    <property type="entry name" value="phageshock_pspG"/>
    <property type="match status" value="1"/>
</dbReference>